<evidence type="ECO:0000313" key="2">
    <source>
        <dbReference type="Proteomes" id="UP000188605"/>
    </source>
</evidence>
<evidence type="ECO:0000313" key="1">
    <source>
        <dbReference type="EMBL" id="ONI42699.1"/>
    </source>
</evidence>
<keyword evidence="2" id="KW-1185">Reference proteome</keyword>
<proteinExistence type="predicted"/>
<reference evidence="1" key="1">
    <citation type="submission" date="2016-08" db="EMBL/GenBank/DDBJ databases">
        <authorList>
            <person name="Ngugi D.K."/>
            <person name="Miyake S."/>
            <person name="Stingl U."/>
        </authorList>
    </citation>
    <scope>NUCLEOTIDE SEQUENCE</scope>
    <source>
        <strain evidence="1">SCG-B11WGA-EpuloA1</strain>
    </source>
</reference>
<dbReference type="EMBL" id="LJDB01000008">
    <property type="protein sequence ID" value="ONI42699.1"/>
    <property type="molecule type" value="Genomic_DNA"/>
</dbReference>
<gene>
    <name evidence="1" type="ORF">AN396_13490</name>
</gene>
<protein>
    <submittedName>
        <fullName evidence="1">Uncharacterized protein</fullName>
    </submittedName>
</protein>
<sequence>MKAFKGFQNCKCEFFPCHKIDNNQTINCMFCYCPLYLLEDCGGNFFYLGNGIKDCSRCLKIHDENSYDFVQSKMLEVLEKAKQTLQSLEDNEDDE</sequence>
<accession>A0ACC8XGH5</accession>
<comment type="caution">
    <text evidence="1">The sequence shown here is derived from an EMBL/GenBank/DDBJ whole genome shotgun (WGS) entry which is preliminary data.</text>
</comment>
<name>A0ACC8XGH5_9FIRM</name>
<organism evidence="1 2">
    <name type="scientific">Candidatus Epulonipiscium fishelsonii</name>
    <dbReference type="NCBI Taxonomy" id="77094"/>
    <lineage>
        <taxon>Bacteria</taxon>
        <taxon>Bacillati</taxon>
        <taxon>Bacillota</taxon>
        <taxon>Clostridia</taxon>
        <taxon>Lachnospirales</taxon>
        <taxon>Lachnospiraceae</taxon>
        <taxon>Candidatus Epulonipiscium</taxon>
    </lineage>
</organism>
<dbReference type="Proteomes" id="UP000188605">
    <property type="component" value="Unassembled WGS sequence"/>
</dbReference>